<accession>A0ABP8U699</accession>
<evidence type="ECO:0000313" key="8">
    <source>
        <dbReference type="EMBL" id="GAA4622737.1"/>
    </source>
</evidence>
<dbReference type="InterPro" id="IPR001248">
    <property type="entry name" value="Pur-cyt_permease"/>
</dbReference>
<sequence length="483" mass="50790">MKPAAYLDESAAAEDYSLHRVPDSARYSWWSVATQRFGQLSALSQFLLGVTLGLGMTFWRAVLAIALGSVLLEIVSIFVGIAGTREGLSTSVLARWTGFGTKGSAIVGLTIAVSLIGWFGVQNAVFAGGLHSLLGGPSVALWSLIGGLGVTVIVMFGFHGMAWVAYVTVPAFVALAAWAVGRQLASFSLQDLIWSPPAGAPLSLAAGATLVAGGFIVGAVMTPDMTRYNRTAGDVVKQTLVGITVGEFFIGLIGVLLAHALRTVDVVAIVTMTSGLWGTVILTASVLKINDWNLYSSTLGLVNAIDALVGRRVSRRRLTIVIGALGAVLSATGLLHHFIEFLTILGIVIPPVAGIMIAEYYVVGTWRAELESSRVRGRLPPDAPEWVPASLISWAGAGATGYFLHVGIPALNALVVAFAGHIALSKVRHLNSTMSSSRSDHHRQTAQPMIGPPCSRNARRRRRGRDGRGRSPEASGGGGQPSP</sequence>
<dbReference type="Proteomes" id="UP001501442">
    <property type="component" value="Unassembled WGS sequence"/>
</dbReference>
<evidence type="ECO:0000256" key="5">
    <source>
        <dbReference type="ARBA" id="ARBA00023136"/>
    </source>
</evidence>
<feature type="transmembrane region" description="Helical" evidence="7">
    <location>
        <begin position="163"/>
        <end position="180"/>
    </location>
</feature>
<dbReference type="Pfam" id="PF02133">
    <property type="entry name" value="Transp_cyt_pur"/>
    <property type="match status" value="1"/>
</dbReference>
<feature type="transmembrane region" description="Helical" evidence="7">
    <location>
        <begin position="103"/>
        <end position="121"/>
    </location>
</feature>
<gene>
    <name evidence="8" type="ORF">GCM10023196_016120</name>
</gene>
<feature type="transmembrane region" description="Helical" evidence="7">
    <location>
        <begin position="240"/>
        <end position="260"/>
    </location>
</feature>
<feature type="transmembrane region" description="Helical" evidence="7">
    <location>
        <begin position="200"/>
        <end position="220"/>
    </location>
</feature>
<feature type="transmembrane region" description="Helical" evidence="7">
    <location>
        <begin position="318"/>
        <end position="335"/>
    </location>
</feature>
<reference evidence="9" key="1">
    <citation type="journal article" date="2019" name="Int. J. Syst. Evol. Microbiol.">
        <title>The Global Catalogue of Microorganisms (GCM) 10K type strain sequencing project: providing services to taxonomists for standard genome sequencing and annotation.</title>
        <authorList>
            <consortium name="The Broad Institute Genomics Platform"/>
            <consortium name="The Broad Institute Genome Sequencing Center for Infectious Disease"/>
            <person name="Wu L."/>
            <person name="Ma J."/>
        </authorList>
    </citation>
    <scope>NUCLEOTIDE SEQUENCE [LARGE SCALE GENOMIC DNA]</scope>
    <source>
        <strain evidence="9">JCM 17939</strain>
    </source>
</reference>
<keyword evidence="5 7" id="KW-0472">Membrane</keyword>
<evidence type="ECO:0000313" key="9">
    <source>
        <dbReference type="Proteomes" id="UP001501442"/>
    </source>
</evidence>
<evidence type="ECO:0000256" key="7">
    <source>
        <dbReference type="SAM" id="Phobius"/>
    </source>
</evidence>
<keyword evidence="9" id="KW-1185">Reference proteome</keyword>
<organism evidence="8 9">
    <name type="scientific">Actinoallomurus vinaceus</name>
    <dbReference type="NCBI Taxonomy" id="1080074"/>
    <lineage>
        <taxon>Bacteria</taxon>
        <taxon>Bacillati</taxon>
        <taxon>Actinomycetota</taxon>
        <taxon>Actinomycetes</taxon>
        <taxon>Streptosporangiales</taxon>
        <taxon>Thermomonosporaceae</taxon>
        <taxon>Actinoallomurus</taxon>
    </lineage>
</organism>
<dbReference type="CDD" id="cd11484">
    <property type="entry name" value="SLC-NCS1sbd_CobB-like"/>
    <property type="match status" value="1"/>
</dbReference>
<proteinExistence type="inferred from homology"/>
<evidence type="ECO:0000256" key="3">
    <source>
        <dbReference type="ARBA" id="ARBA00022692"/>
    </source>
</evidence>
<dbReference type="InterPro" id="IPR030191">
    <property type="entry name" value="CodB"/>
</dbReference>
<comment type="caution">
    <text evidence="8">The sequence shown here is derived from an EMBL/GenBank/DDBJ whole genome shotgun (WGS) entry which is preliminary data.</text>
</comment>
<keyword evidence="4 7" id="KW-1133">Transmembrane helix</keyword>
<feature type="transmembrane region" description="Helical" evidence="7">
    <location>
        <begin position="266"/>
        <end position="287"/>
    </location>
</feature>
<name>A0ABP8U699_9ACTN</name>
<feature type="region of interest" description="Disordered" evidence="6">
    <location>
        <begin position="433"/>
        <end position="483"/>
    </location>
</feature>
<dbReference type="RefSeq" id="WP_345430016.1">
    <property type="nucleotide sequence ID" value="NZ_BAABHK010000002.1"/>
</dbReference>
<feature type="transmembrane region" description="Helical" evidence="7">
    <location>
        <begin position="410"/>
        <end position="427"/>
    </location>
</feature>
<dbReference type="PANTHER" id="PTHR30569:SF0">
    <property type="entry name" value="CYTOSINE PERMEASE"/>
    <property type="match status" value="1"/>
</dbReference>
<evidence type="ECO:0000256" key="4">
    <source>
        <dbReference type="ARBA" id="ARBA00022989"/>
    </source>
</evidence>
<evidence type="ECO:0000256" key="2">
    <source>
        <dbReference type="ARBA" id="ARBA00008974"/>
    </source>
</evidence>
<feature type="transmembrane region" description="Helical" evidence="7">
    <location>
        <begin position="341"/>
        <end position="362"/>
    </location>
</feature>
<evidence type="ECO:0000256" key="1">
    <source>
        <dbReference type="ARBA" id="ARBA00004141"/>
    </source>
</evidence>
<protein>
    <submittedName>
        <fullName evidence="8">Cytosine permease</fullName>
    </submittedName>
</protein>
<feature type="transmembrane region" description="Helical" evidence="7">
    <location>
        <begin position="133"/>
        <end position="156"/>
    </location>
</feature>
<dbReference type="PANTHER" id="PTHR30569">
    <property type="entry name" value="CYTOSINE TRANSPORTER CODB"/>
    <property type="match status" value="1"/>
</dbReference>
<keyword evidence="3 7" id="KW-0812">Transmembrane</keyword>
<dbReference type="EMBL" id="BAABHK010000002">
    <property type="protein sequence ID" value="GAA4622737.1"/>
    <property type="molecule type" value="Genomic_DNA"/>
</dbReference>
<feature type="transmembrane region" description="Helical" evidence="7">
    <location>
        <begin position="58"/>
        <end position="82"/>
    </location>
</feature>
<comment type="similarity">
    <text evidence="2">Belongs to the purine-cytosine permease (2.A.39) family.</text>
</comment>
<evidence type="ECO:0000256" key="6">
    <source>
        <dbReference type="SAM" id="MobiDB-lite"/>
    </source>
</evidence>
<dbReference type="Gene3D" id="1.10.4160.10">
    <property type="entry name" value="Hydantoin permease"/>
    <property type="match status" value="1"/>
</dbReference>
<comment type="subcellular location">
    <subcellularLocation>
        <location evidence="1">Membrane</location>
        <topology evidence="1">Multi-pass membrane protein</topology>
    </subcellularLocation>
</comment>